<dbReference type="WBParaSite" id="jg12054">
    <property type="protein sequence ID" value="jg12054"/>
    <property type="gene ID" value="jg12054"/>
</dbReference>
<reference evidence="3" key="1">
    <citation type="submission" date="2022-11" db="UniProtKB">
        <authorList>
            <consortium name="WormBaseParasite"/>
        </authorList>
    </citation>
    <scope>IDENTIFICATION</scope>
</reference>
<evidence type="ECO:0000256" key="1">
    <source>
        <dbReference type="SAM" id="MobiDB-lite"/>
    </source>
</evidence>
<feature type="region of interest" description="Disordered" evidence="1">
    <location>
        <begin position="29"/>
        <end position="59"/>
    </location>
</feature>
<accession>A0A915CS61</accession>
<protein>
    <submittedName>
        <fullName evidence="3">Uncharacterized protein</fullName>
    </submittedName>
</protein>
<keyword evidence="2" id="KW-1185">Reference proteome</keyword>
<feature type="compositionally biased region" description="Polar residues" evidence="1">
    <location>
        <begin position="41"/>
        <end position="59"/>
    </location>
</feature>
<organism evidence="2 3">
    <name type="scientific">Ditylenchus dipsaci</name>
    <dbReference type="NCBI Taxonomy" id="166011"/>
    <lineage>
        <taxon>Eukaryota</taxon>
        <taxon>Metazoa</taxon>
        <taxon>Ecdysozoa</taxon>
        <taxon>Nematoda</taxon>
        <taxon>Chromadorea</taxon>
        <taxon>Rhabditida</taxon>
        <taxon>Tylenchina</taxon>
        <taxon>Tylenchomorpha</taxon>
        <taxon>Sphaerularioidea</taxon>
        <taxon>Anguinidae</taxon>
        <taxon>Anguininae</taxon>
        <taxon>Ditylenchus</taxon>
    </lineage>
</organism>
<sequence length="132" mass="15170">MTCIYCGIAEPEGFPNCYGDGNYRKFALSPPYPTRPRRRMSASNGRPDTSSISPSGQQSFAEYHPNIANYDTERHSVMEQRLENLRNIRGDVSEATEECVAICMTGMSAPTNFYTFLQHCHNWCFLFMRYKM</sequence>
<evidence type="ECO:0000313" key="3">
    <source>
        <dbReference type="WBParaSite" id="jg12054"/>
    </source>
</evidence>
<name>A0A915CS61_9BILA</name>
<proteinExistence type="predicted"/>
<evidence type="ECO:0000313" key="2">
    <source>
        <dbReference type="Proteomes" id="UP000887574"/>
    </source>
</evidence>
<dbReference type="AlphaFoldDB" id="A0A915CS61"/>
<dbReference type="Proteomes" id="UP000887574">
    <property type="component" value="Unplaced"/>
</dbReference>